<evidence type="ECO:0000313" key="1">
    <source>
        <dbReference type="EMBL" id="GAF98886.1"/>
    </source>
</evidence>
<dbReference type="EMBL" id="BARS01010986">
    <property type="protein sequence ID" value="GAF98886.1"/>
    <property type="molecule type" value="Genomic_DNA"/>
</dbReference>
<comment type="caution">
    <text evidence="1">The sequence shown here is derived from an EMBL/GenBank/DDBJ whole genome shotgun (WGS) entry which is preliminary data.</text>
</comment>
<accession>X0UHW1</accession>
<proteinExistence type="predicted"/>
<dbReference type="AlphaFoldDB" id="X0UHW1"/>
<reference evidence="1" key="1">
    <citation type="journal article" date="2014" name="Front. Microbiol.">
        <title>High frequency of phylogenetically diverse reductive dehalogenase-homologous genes in deep subseafloor sedimentary metagenomes.</title>
        <authorList>
            <person name="Kawai M."/>
            <person name="Futagami T."/>
            <person name="Toyoda A."/>
            <person name="Takaki Y."/>
            <person name="Nishi S."/>
            <person name="Hori S."/>
            <person name="Arai W."/>
            <person name="Tsubouchi T."/>
            <person name="Morono Y."/>
            <person name="Uchiyama I."/>
            <person name="Ito T."/>
            <person name="Fujiyama A."/>
            <person name="Inagaki F."/>
            <person name="Takami H."/>
        </authorList>
    </citation>
    <scope>NUCLEOTIDE SEQUENCE</scope>
    <source>
        <strain evidence="1">Expedition CK06-06</strain>
    </source>
</reference>
<sequence>MSSEFFNANMSDTTLDVTIEPGDCPANEGVKGDYFKLEFKDGEKSIIRDDLLCSSYSSSCESTYTSEYTTTSDCTSNYDSESSENYTYSKKTKAKHLATFVHITDVHIIDASSPGRAAFLAAYLPFVTAIADSFRPYEPFSTQVAETMVRRINSIKKGPHLKQKFSMVINTGDNADSLNENELVNYINILDGGKIVPNPATPGKYVGVQDDYPATSYP</sequence>
<gene>
    <name evidence="1" type="ORF">S01H1_20155</name>
</gene>
<feature type="non-terminal residue" evidence="1">
    <location>
        <position position="218"/>
    </location>
</feature>
<organism evidence="1">
    <name type="scientific">marine sediment metagenome</name>
    <dbReference type="NCBI Taxonomy" id="412755"/>
    <lineage>
        <taxon>unclassified sequences</taxon>
        <taxon>metagenomes</taxon>
        <taxon>ecological metagenomes</taxon>
    </lineage>
</organism>
<name>X0UHW1_9ZZZZ</name>
<protein>
    <submittedName>
        <fullName evidence="1">Uncharacterized protein</fullName>
    </submittedName>
</protein>